<evidence type="ECO:0000256" key="1">
    <source>
        <dbReference type="SAM" id="MobiDB-lite"/>
    </source>
</evidence>
<feature type="compositionally biased region" description="Polar residues" evidence="1">
    <location>
        <begin position="1"/>
        <end position="12"/>
    </location>
</feature>
<name>A0A8H6IC05_9AGAR</name>
<dbReference type="EMBL" id="JACGCI010000009">
    <property type="protein sequence ID" value="KAF6761438.1"/>
    <property type="molecule type" value="Genomic_DNA"/>
</dbReference>
<keyword evidence="3" id="KW-1185">Reference proteome</keyword>
<reference evidence="2 3" key="1">
    <citation type="submission" date="2020-07" db="EMBL/GenBank/DDBJ databases">
        <title>Comparative genomics of pyrophilous fungi reveals a link between fire events and developmental genes.</title>
        <authorList>
            <consortium name="DOE Joint Genome Institute"/>
            <person name="Steindorff A.S."/>
            <person name="Carver A."/>
            <person name="Calhoun S."/>
            <person name="Stillman K."/>
            <person name="Liu H."/>
            <person name="Lipzen A."/>
            <person name="Pangilinan J."/>
            <person name="Labutti K."/>
            <person name="Bruns T.D."/>
            <person name="Grigoriev I.V."/>
        </authorList>
    </citation>
    <scope>NUCLEOTIDE SEQUENCE [LARGE SCALE GENOMIC DNA]</scope>
    <source>
        <strain evidence="2 3">CBS 144469</strain>
    </source>
</reference>
<sequence length="213" mass="23951">MLKASASTQQLRELTCLLSEPTRDKEENGAQSMEDDTEVNEVTRKDEEKKDDRKGDGKGEEMEDNDDEDEVHPGLLATIEEENQAPPPVQVCMSPTPVMAILPHFGPIPLCPVPCMITMKMKGIPGKNRNCKLGQVPLIREPEGYNKSKFGWVRKRTSHSPIIPTGLQLDFQWIFWTSAGLLLYFTLLQESCRTPACPLDFRWTSNGLLPDLP</sequence>
<dbReference type="AlphaFoldDB" id="A0A8H6IC05"/>
<dbReference type="Proteomes" id="UP000521943">
    <property type="component" value="Unassembled WGS sequence"/>
</dbReference>
<evidence type="ECO:0000313" key="3">
    <source>
        <dbReference type="Proteomes" id="UP000521943"/>
    </source>
</evidence>
<feature type="region of interest" description="Disordered" evidence="1">
    <location>
        <begin position="1"/>
        <end position="70"/>
    </location>
</feature>
<feature type="compositionally biased region" description="Acidic residues" evidence="1">
    <location>
        <begin position="61"/>
        <end position="70"/>
    </location>
</feature>
<comment type="caution">
    <text evidence="2">The sequence shown here is derived from an EMBL/GenBank/DDBJ whole genome shotgun (WGS) entry which is preliminary data.</text>
</comment>
<protein>
    <submittedName>
        <fullName evidence="2">Uncharacterized protein</fullName>
    </submittedName>
</protein>
<feature type="compositionally biased region" description="Basic and acidic residues" evidence="1">
    <location>
        <begin position="41"/>
        <end position="60"/>
    </location>
</feature>
<accession>A0A8H6IC05</accession>
<proteinExistence type="predicted"/>
<organism evidence="2 3">
    <name type="scientific">Ephemerocybe angulata</name>
    <dbReference type="NCBI Taxonomy" id="980116"/>
    <lineage>
        <taxon>Eukaryota</taxon>
        <taxon>Fungi</taxon>
        <taxon>Dikarya</taxon>
        <taxon>Basidiomycota</taxon>
        <taxon>Agaricomycotina</taxon>
        <taxon>Agaricomycetes</taxon>
        <taxon>Agaricomycetidae</taxon>
        <taxon>Agaricales</taxon>
        <taxon>Agaricineae</taxon>
        <taxon>Psathyrellaceae</taxon>
        <taxon>Ephemerocybe</taxon>
    </lineage>
</organism>
<gene>
    <name evidence="2" type="ORF">DFP72DRAFT_842362</name>
</gene>
<evidence type="ECO:0000313" key="2">
    <source>
        <dbReference type="EMBL" id="KAF6761438.1"/>
    </source>
</evidence>